<keyword evidence="1" id="KW-0472">Membrane</keyword>
<protein>
    <recommendedName>
        <fullName evidence="4">Transmembrane protein</fullName>
    </recommendedName>
</protein>
<feature type="transmembrane region" description="Helical" evidence="1">
    <location>
        <begin position="115"/>
        <end position="133"/>
    </location>
</feature>
<keyword evidence="1" id="KW-0812">Transmembrane</keyword>
<feature type="transmembrane region" description="Helical" evidence="1">
    <location>
        <begin position="82"/>
        <end position="103"/>
    </location>
</feature>
<dbReference type="EMBL" id="JBHSBI010000006">
    <property type="protein sequence ID" value="MFC4008613.1"/>
    <property type="molecule type" value="Genomic_DNA"/>
</dbReference>
<keyword evidence="1" id="KW-1133">Transmembrane helix</keyword>
<evidence type="ECO:0008006" key="4">
    <source>
        <dbReference type="Google" id="ProtNLM"/>
    </source>
</evidence>
<evidence type="ECO:0000256" key="1">
    <source>
        <dbReference type="SAM" id="Phobius"/>
    </source>
</evidence>
<accession>A0ABV8G3R8</accession>
<name>A0ABV8G3R8_9ACTN</name>
<dbReference type="RefSeq" id="WP_379528670.1">
    <property type="nucleotide sequence ID" value="NZ_JBHSBI010000006.1"/>
</dbReference>
<evidence type="ECO:0000313" key="3">
    <source>
        <dbReference type="Proteomes" id="UP001595851"/>
    </source>
</evidence>
<keyword evidence="3" id="KW-1185">Reference proteome</keyword>
<feature type="transmembrane region" description="Helical" evidence="1">
    <location>
        <begin position="58"/>
        <end position="76"/>
    </location>
</feature>
<comment type="caution">
    <text evidence="2">The sequence shown here is derived from an EMBL/GenBank/DDBJ whole genome shotgun (WGS) entry which is preliminary data.</text>
</comment>
<organism evidence="2 3">
    <name type="scientific">Nonomuraea purpurea</name>
    <dbReference type="NCBI Taxonomy" id="1849276"/>
    <lineage>
        <taxon>Bacteria</taxon>
        <taxon>Bacillati</taxon>
        <taxon>Actinomycetota</taxon>
        <taxon>Actinomycetes</taxon>
        <taxon>Streptosporangiales</taxon>
        <taxon>Streptosporangiaceae</taxon>
        <taxon>Nonomuraea</taxon>
    </lineage>
</organism>
<feature type="transmembrane region" description="Helical" evidence="1">
    <location>
        <begin position="25"/>
        <end position="46"/>
    </location>
</feature>
<dbReference type="Proteomes" id="UP001595851">
    <property type="component" value="Unassembled WGS sequence"/>
</dbReference>
<evidence type="ECO:0000313" key="2">
    <source>
        <dbReference type="EMBL" id="MFC4008613.1"/>
    </source>
</evidence>
<reference evidence="3" key="1">
    <citation type="journal article" date="2019" name="Int. J. Syst. Evol. Microbiol.">
        <title>The Global Catalogue of Microorganisms (GCM) 10K type strain sequencing project: providing services to taxonomists for standard genome sequencing and annotation.</title>
        <authorList>
            <consortium name="The Broad Institute Genomics Platform"/>
            <consortium name="The Broad Institute Genome Sequencing Center for Infectious Disease"/>
            <person name="Wu L."/>
            <person name="Ma J."/>
        </authorList>
    </citation>
    <scope>NUCLEOTIDE SEQUENCE [LARGE SCALE GENOMIC DNA]</scope>
    <source>
        <strain evidence="3">TBRC 1276</strain>
    </source>
</reference>
<sequence>MVLAENQPANLIITPRMWSFLRASAWLTVFVIGLPALALVAVIVALRGRSWVLFSMPYLVLFLLVYLAGLILVALLRFRPDWLSALVAAVAVYAIASVTPFIGTLTHYPYHVIRCGGLPVVATGFAAAMSYSLPGDGDYAVSPFDDTFFCTEKEAKAADYNHNGVAPE</sequence>
<proteinExistence type="predicted"/>
<gene>
    <name evidence="2" type="ORF">ACFOY2_15385</name>
</gene>